<evidence type="ECO:0008006" key="6">
    <source>
        <dbReference type="Google" id="ProtNLM"/>
    </source>
</evidence>
<feature type="coiled-coil region" evidence="2">
    <location>
        <begin position="411"/>
        <end position="470"/>
    </location>
</feature>
<name>A0A1Y5I3G0_OSTTA</name>
<evidence type="ECO:0000259" key="3">
    <source>
        <dbReference type="Pfam" id="PF05667"/>
    </source>
</evidence>
<evidence type="ECO:0000256" key="2">
    <source>
        <dbReference type="SAM" id="Coils"/>
    </source>
</evidence>
<evidence type="ECO:0000256" key="1">
    <source>
        <dbReference type="ARBA" id="ARBA00006438"/>
    </source>
</evidence>
<dbReference type="PANTHER" id="PTHR15668:SF4">
    <property type="entry name" value="COILED-COIL DOMAIN-CONTAINING PROTEIN 22"/>
    <property type="match status" value="1"/>
</dbReference>
<feature type="domain" description="CCDC22 N-terminal" evidence="4">
    <location>
        <begin position="5"/>
        <end position="129"/>
    </location>
</feature>
<protein>
    <recommendedName>
        <fullName evidence="6">Coiled-coil domain-containing protein 22 homolog</fullName>
    </recommendedName>
</protein>
<dbReference type="Pfam" id="PF05667">
    <property type="entry name" value="CCDC22_CC"/>
    <property type="match status" value="1"/>
</dbReference>
<dbReference type="Proteomes" id="UP000195557">
    <property type="component" value="Unassembled WGS sequence"/>
</dbReference>
<dbReference type="GO" id="GO:0097602">
    <property type="term" value="F:cullin family protein binding"/>
    <property type="evidence" value="ECO:0007669"/>
    <property type="project" value="TreeGrafter"/>
</dbReference>
<organism evidence="5">
    <name type="scientific">Ostreococcus tauri</name>
    <name type="common">Marine green alga</name>
    <dbReference type="NCBI Taxonomy" id="70448"/>
    <lineage>
        <taxon>Eukaryota</taxon>
        <taxon>Viridiplantae</taxon>
        <taxon>Chlorophyta</taxon>
        <taxon>Mamiellophyceae</taxon>
        <taxon>Mamiellales</taxon>
        <taxon>Bathycoccaceae</taxon>
        <taxon>Ostreococcus</taxon>
    </lineage>
</organism>
<evidence type="ECO:0000259" key="4">
    <source>
        <dbReference type="Pfam" id="PF21674"/>
    </source>
</evidence>
<dbReference type="AlphaFoldDB" id="A0A1Y5I3G0"/>
<dbReference type="InterPro" id="IPR048349">
    <property type="entry name" value="CCDC22_N"/>
</dbReference>
<dbReference type="Pfam" id="PF21674">
    <property type="entry name" value="CCDC22_N"/>
    <property type="match status" value="1"/>
</dbReference>
<comment type="similarity">
    <text evidence="1">Belongs to the CCDC22 family.</text>
</comment>
<dbReference type="EMBL" id="KZ155838">
    <property type="protein sequence ID" value="OUS42724.1"/>
    <property type="molecule type" value="Genomic_DNA"/>
</dbReference>
<feature type="domain" description="CCDC22 coiled-coil" evidence="3">
    <location>
        <begin position="166"/>
        <end position="608"/>
    </location>
</feature>
<proteinExistence type="inferred from homology"/>
<keyword evidence="2" id="KW-0175">Coiled coil</keyword>
<dbReference type="eggNOG" id="KOG1937">
    <property type="taxonomic scope" value="Eukaryota"/>
</dbReference>
<gene>
    <name evidence="5" type="ORF">BE221DRAFT_1412</name>
</gene>
<reference evidence="5" key="1">
    <citation type="submission" date="2017-04" db="EMBL/GenBank/DDBJ databases">
        <title>Population genomics of picophytoplankton unveils novel chromosome hypervariability.</title>
        <authorList>
            <consortium name="DOE Joint Genome Institute"/>
            <person name="Blanc-Mathieu R."/>
            <person name="Krasovec M."/>
            <person name="Hebrard M."/>
            <person name="Yau S."/>
            <person name="Desgranges E."/>
            <person name="Martin J."/>
            <person name="Schackwitz W."/>
            <person name="Kuo A."/>
            <person name="Salin G."/>
            <person name="Donnadieu C."/>
            <person name="Desdevises Y."/>
            <person name="Sanchez-Ferandin S."/>
            <person name="Moreau H."/>
            <person name="Rivals E."/>
            <person name="Grigoriev I.V."/>
            <person name="Grimsley N."/>
            <person name="Eyre-Walker A."/>
            <person name="Piganeau G."/>
        </authorList>
    </citation>
    <scope>NUCLEOTIDE SEQUENCE [LARGE SCALE GENOMIC DNA]</scope>
    <source>
        <strain evidence="5">RCC 1115</strain>
    </source>
</reference>
<dbReference type="GO" id="GO:2000060">
    <property type="term" value="P:positive regulation of ubiquitin-dependent protein catabolic process"/>
    <property type="evidence" value="ECO:0007669"/>
    <property type="project" value="TreeGrafter"/>
</dbReference>
<dbReference type="PANTHER" id="PTHR15668">
    <property type="entry name" value="JM1 PROTEIN"/>
    <property type="match status" value="1"/>
</dbReference>
<dbReference type="InterPro" id="IPR048348">
    <property type="entry name" value="CCDC22_CC"/>
</dbReference>
<sequence length="638" mass="70519">MSAADADEVLFHALRSSGIDVHPSWSAIDDVVNDVDDESSANTNALLNIVRQCLCLIDATAYESLPRGFPLDDGSGTSVAERFRVAGRYASALIEVGGEQRDGDGFQQFLYPSASSARAMLKRLLELLPRRDVDEAVREAEKARVSAASARLGSRARAMVARSTKAEAAWGRAAGALKGFAGVAAAARAKKRTDDTTNAREFYTSRLKTNSSGGFFGNLSADTYAVPSVLEYAARVRAEEEAEEDARRLKFSGVVRAEFIGPDGKPFDLRKRGGLRGLVAEIFRLALEGGFYTEPRAIQACAELEETQVVDEDKVVESANDVENAAMDTLEDRIKARERDLEDVHRRIDEAMSVVSTVDDEIAACASKVKEAMEATDAKRALTAELESNYLLHKQAVGMVLATDRPVEESEAELNKVLVAAKERLEQLSAEWNAAKTPLLAAIEAHAEGAREKRKKAKNQLEEIEKWRSEGKDTSSLLRIKEQEQRQLLDQYEAAPKSVHRPSFVRRVNEIIKNIKKQEREIVKIVGDTRSVQSDINSAQACLERTYTVVEEILFREARSDELCRAAYKHLHGMHAGFADLIDKVEATGVARRSQTDLQRKLVEISKQPSNVERVARDLELMKRQIAELEEKLSTTAA</sequence>
<accession>A0A1Y5I3G0</accession>
<dbReference type="InterPro" id="IPR008530">
    <property type="entry name" value="CCDC22"/>
</dbReference>
<evidence type="ECO:0000313" key="5">
    <source>
        <dbReference type="EMBL" id="OUS42724.1"/>
    </source>
</evidence>